<dbReference type="Proteomes" id="UP000238081">
    <property type="component" value="Unassembled WGS sequence"/>
</dbReference>
<gene>
    <name evidence="1" type="ORF">AWN73_19025</name>
</gene>
<dbReference type="RefSeq" id="WP_043667214.1">
    <property type="nucleotide sequence ID" value="NZ_JSEG01000053.1"/>
</dbReference>
<accession>A0A2S7F657</accession>
<name>A0A2S7F657_CLOBU</name>
<comment type="caution">
    <text evidence="1">The sequence shown here is derived from an EMBL/GenBank/DDBJ whole genome shotgun (WGS) entry which is preliminary data.</text>
</comment>
<evidence type="ECO:0000313" key="1">
    <source>
        <dbReference type="EMBL" id="PPV12386.1"/>
    </source>
</evidence>
<evidence type="ECO:0000313" key="2">
    <source>
        <dbReference type="Proteomes" id="UP000238081"/>
    </source>
</evidence>
<dbReference type="EMBL" id="LRDH01000147">
    <property type="protein sequence ID" value="PPV12386.1"/>
    <property type="molecule type" value="Genomic_DNA"/>
</dbReference>
<dbReference type="AlphaFoldDB" id="A0A2S7F657"/>
<protein>
    <submittedName>
        <fullName evidence="1">Uncharacterized protein</fullName>
    </submittedName>
</protein>
<proteinExistence type="predicted"/>
<sequence>MSLNLDSLYISNLEKYVGGELNIIQGKNNIEIIQDNELQYSLENKIDNSYSLFYIERGKKIEIAQYSSELEMKRKFAIAIRGLIGKKISYENGDDFENAQNIIEVERLMRLHIGKEYYSIMNPEKMKINLEFNNNNRYSIYLLNQNGDKIYKEQNEEPPFIFFRFYSEALFYRVMIERIDSYEIIFADILTNQEKYDLMSV</sequence>
<organism evidence="1 2">
    <name type="scientific">Clostridium butyricum</name>
    <dbReference type="NCBI Taxonomy" id="1492"/>
    <lineage>
        <taxon>Bacteria</taxon>
        <taxon>Bacillati</taxon>
        <taxon>Bacillota</taxon>
        <taxon>Clostridia</taxon>
        <taxon>Eubacteriales</taxon>
        <taxon>Clostridiaceae</taxon>
        <taxon>Clostridium</taxon>
    </lineage>
</organism>
<reference evidence="1 2" key="1">
    <citation type="submission" date="2016-01" db="EMBL/GenBank/DDBJ databases">
        <title>Characterization of the Clostridium difficile lineages that are prevalent in Hong Kong and China.</title>
        <authorList>
            <person name="Kwok J.S.-L."/>
            <person name="Lam W.-Y."/>
            <person name="Ip M."/>
            <person name="Chan T.-F."/>
            <person name="Hawkey P.M."/>
            <person name="Tsui S.K.-W."/>
        </authorList>
    </citation>
    <scope>NUCLEOTIDE SEQUENCE [LARGE SCALE GENOMIC DNA]</scope>
    <source>
        <strain evidence="1 2">300064</strain>
    </source>
</reference>